<evidence type="ECO:0000313" key="6">
    <source>
        <dbReference type="Proteomes" id="UP000659388"/>
    </source>
</evidence>
<keyword evidence="6" id="KW-1185">Reference proteome</keyword>
<feature type="domain" description="Leucine-binding protein" evidence="4">
    <location>
        <begin position="243"/>
        <end position="390"/>
    </location>
</feature>
<dbReference type="InterPro" id="IPR028081">
    <property type="entry name" value="Leu-bd"/>
</dbReference>
<sequence>MNYKKLLLVIGLFLSINFLYAQESKQQQYLNAKSLYSQESYNLAMEAFKPLMQRSADNPFAEYASFYYALAAYNQGYVPMAKNMMLQIKERFPKWSKINEVKYWLGKIYMETQEYNQAITILDDINDRSFKEDVNNLKFYYLGQIKEVENVKRLYENHKNDKVLGEVLAQKIASQSLVNQDQKLLAELVKKFELNADDYQTIIDEKPVFKDRYKVAVLFPFLMNRLSADEKPKVNQLVLDLYDGIRFALDTLRDQGIKVDVYAYDTERSKASTKKILEKDELKSMDLIIGPLFSGPRALVQEFSFKYKINMINPLSSDADVVGKNPYSFLFNPSNETIGRKTAEYVSKHARNNTGVIIYGETAQDSAVAMSYKQKIQAEGFNIIASKKIEKDDTRQILDMLVNKGKIGGGPEDEAIYRIKEDSVGHIFVASTNELISSKVISAVQTRGDSIMIVGSADWLKMAVVGYDVYEKLGAALFAPLYVNTEKPEFNRFREHYISKHRVVPSQYASIGYEMMLFLGKSLGEYGKYFQTGWDKQEFMPGYLTPGYSYSNTQDNSVVPILNFGPEGVDVIYEVDEKE</sequence>
<dbReference type="AlphaFoldDB" id="A0A937F720"/>
<proteinExistence type="inferred from homology"/>
<organism evidence="5 6">
    <name type="scientific">Fulvivirga sediminis</name>
    <dbReference type="NCBI Taxonomy" id="2803949"/>
    <lineage>
        <taxon>Bacteria</taxon>
        <taxon>Pseudomonadati</taxon>
        <taxon>Bacteroidota</taxon>
        <taxon>Cytophagia</taxon>
        <taxon>Cytophagales</taxon>
        <taxon>Fulvivirgaceae</taxon>
        <taxon>Fulvivirga</taxon>
    </lineage>
</organism>
<dbReference type="Pfam" id="PF13458">
    <property type="entry name" value="Peripla_BP_6"/>
    <property type="match status" value="1"/>
</dbReference>
<dbReference type="InterPro" id="IPR051010">
    <property type="entry name" value="BCAA_transport"/>
</dbReference>
<reference evidence="5" key="1">
    <citation type="submission" date="2021-01" db="EMBL/GenBank/DDBJ databases">
        <title>Fulvivirga kasyanovii gen. nov., sp nov., a novel member of the phylum Bacteroidetes isolated from seawater in a mussel farm.</title>
        <authorList>
            <person name="Zhao L.-H."/>
            <person name="Wang Z.-J."/>
        </authorList>
    </citation>
    <scope>NUCLEOTIDE SEQUENCE</scope>
    <source>
        <strain evidence="5">2943</strain>
    </source>
</reference>
<dbReference type="InterPro" id="IPR011990">
    <property type="entry name" value="TPR-like_helical_dom_sf"/>
</dbReference>
<protein>
    <submittedName>
        <fullName evidence="5">ABC transporter substrate-binding protein</fullName>
    </submittedName>
</protein>
<dbReference type="SUPFAM" id="SSF53822">
    <property type="entry name" value="Periplasmic binding protein-like I"/>
    <property type="match status" value="1"/>
</dbReference>
<dbReference type="Gene3D" id="1.25.40.10">
    <property type="entry name" value="Tetratricopeptide repeat domain"/>
    <property type="match status" value="1"/>
</dbReference>
<dbReference type="PANTHER" id="PTHR30483:SF6">
    <property type="entry name" value="PERIPLASMIC BINDING PROTEIN OF ABC TRANSPORTER FOR NATURAL AMINO ACIDS"/>
    <property type="match status" value="1"/>
</dbReference>
<dbReference type="CDD" id="cd06268">
    <property type="entry name" value="PBP1_ABC_transporter_LIVBP-like"/>
    <property type="match status" value="1"/>
</dbReference>
<evidence type="ECO:0000256" key="3">
    <source>
        <dbReference type="SAM" id="SignalP"/>
    </source>
</evidence>
<comment type="caution">
    <text evidence="5">The sequence shown here is derived from an EMBL/GenBank/DDBJ whole genome shotgun (WGS) entry which is preliminary data.</text>
</comment>
<name>A0A937F720_9BACT</name>
<evidence type="ECO:0000256" key="2">
    <source>
        <dbReference type="ARBA" id="ARBA00022729"/>
    </source>
</evidence>
<dbReference type="RefSeq" id="WP_202243167.1">
    <property type="nucleotide sequence ID" value="NZ_JAESIY010000002.1"/>
</dbReference>
<dbReference type="SUPFAM" id="SSF48452">
    <property type="entry name" value="TPR-like"/>
    <property type="match status" value="1"/>
</dbReference>
<dbReference type="EMBL" id="JAESIY010000002">
    <property type="protein sequence ID" value="MBL3655500.1"/>
    <property type="molecule type" value="Genomic_DNA"/>
</dbReference>
<dbReference type="Gene3D" id="3.40.50.2300">
    <property type="match status" value="2"/>
</dbReference>
<keyword evidence="2 3" id="KW-0732">Signal</keyword>
<evidence type="ECO:0000259" key="4">
    <source>
        <dbReference type="Pfam" id="PF13458"/>
    </source>
</evidence>
<feature type="signal peptide" evidence="3">
    <location>
        <begin position="1"/>
        <end position="21"/>
    </location>
</feature>
<evidence type="ECO:0000256" key="1">
    <source>
        <dbReference type="ARBA" id="ARBA00010062"/>
    </source>
</evidence>
<gene>
    <name evidence="5" type="ORF">JL102_05115</name>
</gene>
<dbReference type="PANTHER" id="PTHR30483">
    <property type="entry name" value="LEUCINE-SPECIFIC-BINDING PROTEIN"/>
    <property type="match status" value="1"/>
</dbReference>
<evidence type="ECO:0000313" key="5">
    <source>
        <dbReference type="EMBL" id="MBL3655500.1"/>
    </source>
</evidence>
<accession>A0A937F720</accession>
<comment type="similarity">
    <text evidence="1">Belongs to the leucine-binding protein family.</text>
</comment>
<feature type="chain" id="PRO_5037875065" evidence="3">
    <location>
        <begin position="22"/>
        <end position="579"/>
    </location>
</feature>
<dbReference type="Proteomes" id="UP000659388">
    <property type="component" value="Unassembled WGS sequence"/>
</dbReference>
<dbReference type="InterPro" id="IPR028082">
    <property type="entry name" value="Peripla_BP_I"/>
</dbReference>